<accession>A0AAN6PIW6</accession>
<reference evidence="2" key="1">
    <citation type="journal article" date="2023" name="Mol. Phylogenet. Evol.">
        <title>Genome-scale phylogeny and comparative genomics of the fungal order Sordariales.</title>
        <authorList>
            <person name="Hensen N."/>
            <person name="Bonometti L."/>
            <person name="Westerberg I."/>
            <person name="Brannstrom I.O."/>
            <person name="Guillou S."/>
            <person name="Cros-Aarteil S."/>
            <person name="Calhoun S."/>
            <person name="Haridas S."/>
            <person name="Kuo A."/>
            <person name="Mondo S."/>
            <person name="Pangilinan J."/>
            <person name="Riley R."/>
            <person name="LaButti K."/>
            <person name="Andreopoulos B."/>
            <person name="Lipzen A."/>
            <person name="Chen C."/>
            <person name="Yan M."/>
            <person name="Daum C."/>
            <person name="Ng V."/>
            <person name="Clum A."/>
            <person name="Steindorff A."/>
            <person name="Ohm R.A."/>
            <person name="Martin F."/>
            <person name="Silar P."/>
            <person name="Natvig D.O."/>
            <person name="Lalanne C."/>
            <person name="Gautier V."/>
            <person name="Ament-Velasquez S.L."/>
            <person name="Kruys A."/>
            <person name="Hutchinson M.I."/>
            <person name="Powell A.J."/>
            <person name="Barry K."/>
            <person name="Miller A.N."/>
            <person name="Grigoriev I.V."/>
            <person name="Debuchy R."/>
            <person name="Gladieux P."/>
            <person name="Hiltunen Thoren M."/>
            <person name="Johannesson H."/>
        </authorList>
    </citation>
    <scope>NUCLEOTIDE SEQUENCE [LARGE SCALE GENOMIC DNA]</scope>
    <source>
        <strain evidence="2">CBS 284.82</strain>
    </source>
</reference>
<evidence type="ECO:0000313" key="2">
    <source>
        <dbReference type="Proteomes" id="UP001303115"/>
    </source>
</evidence>
<protein>
    <submittedName>
        <fullName evidence="1">Uncharacterized protein</fullName>
    </submittedName>
</protein>
<organism evidence="1 2">
    <name type="scientific">Parachaetomium inaequale</name>
    <dbReference type="NCBI Taxonomy" id="2588326"/>
    <lineage>
        <taxon>Eukaryota</taxon>
        <taxon>Fungi</taxon>
        <taxon>Dikarya</taxon>
        <taxon>Ascomycota</taxon>
        <taxon>Pezizomycotina</taxon>
        <taxon>Sordariomycetes</taxon>
        <taxon>Sordariomycetidae</taxon>
        <taxon>Sordariales</taxon>
        <taxon>Chaetomiaceae</taxon>
        <taxon>Parachaetomium</taxon>
    </lineage>
</organism>
<dbReference type="AlphaFoldDB" id="A0AAN6PIW6"/>
<keyword evidence="2" id="KW-1185">Reference proteome</keyword>
<sequence length="217" mass="24769">MAESIDVSSGSQDGTLRATGSIIDMLNFFDKMDDLIVNSGKEVRDSYNPNAFLVSEGEFSLLAMAKRQYREADHSTEAIRAYLLRLPELDEIWGKICLGILRYLRYDPSRMGEWRFWLKQVERAGTLAWQKALNATKPIADTYEEDRLAMTNALIQKFAVVDEVLDEMHRDLNGVLERDVRFSAELDDSIQAVIAITRQVAQLTPEILQMFKAAIRM</sequence>
<gene>
    <name evidence="1" type="ORF">C8A01DRAFT_34440</name>
</gene>
<name>A0AAN6PIW6_9PEZI</name>
<evidence type="ECO:0000313" key="1">
    <source>
        <dbReference type="EMBL" id="KAK4041487.1"/>
    </source>
</evidence>
<dbReference type="EMBL" id="MU854356">
    <property type="protein sequence ID" value="KAK4041487.1"/>
    <property type="molecule type" value="Genomic_DNA"/>
</dbReference>
<dbReference type="Proteomes" id="UP001303115">
    <property type="component" value="Unassembled WGS sequence"/>
</dbReference>
<comment type="caution">
    <text evidence="1">The sequence shown here is derived from an EMBL/GenBank/DDBJ whole genome shotgun (WGS) entry which is preliminary data.</text>
</comment>
<proteinExistence type="predicted"/>